<feature type="transmembrane region" description="Helical" evidence="2">
    <location>
        <begin position="44"/>
        <end position="66"/>
    </location>
</feature>
<feature type="transmembrane region" description="Helical" evidence="2">
    <location>
        <begin position="87"/>
        <end position="110"/>
    </location>
</feature>
<keyword evidence="2" id="KW-1133">Transmembrane helix</keyword>
<feature type="region of interest" description="Disordered" evidence="1">
    <location>
        <begin position="158"/>
        <end position="177"/>
    </location>
</feature>
<feature type="transmembrane region" description="Helical" evidence="2">
    <location>
        <begin position="116"/>
        <end position="133"/>
    </location>
</feature>
<gene>
    <name evidence="3" type="ORF">SAMN04487751_2545</name>
</gene>
<evidence type="ECO:0000313" key="4">
    <source>
        <dbReference type="Proteomes" id="UP000198702"/>
    </source>
</evidence>
<name>A0A7Z7CYX5_9MICO</name>
<feature type="compositionally biased region" description="Low complexity" evidence="1">
    <location>
        <begin position="158"/>
        <end position="167"/>
    </location>
</feature>
<organism evidence="3 4">
    <name type="scientific">Microbacterium saccharophilum</name>
    <dbReference type="NCBI Taxonomy" id="1213358"/>
    <lineage>
        <taxon>Bacteria</taxon>
        <taxon>Bacillati</taxon>
        <taxon>Actinomycetota</taxon>
        <taxon>Actinomycetes</taxon>
        <taxon>Micrococcales</taxon>
        <taxon>Microbacteriaceae</taxon>
        <taxon>Microbacterium</taxon>
    </lineage>
</organism>
<protein>
    <submittedName>
        <fullName evidence="3">Uncharacterized protein</fullName>
    </submittedName>
</protein>
<dbReference type="AlphaFoldDB" id="A0A7Z7CYX5"/>
<proteinExistence type="predicted"/>
<keyword evidence="2" id="KW-0812">Transmembrane</keyword>
<accession>A0A7Z7CYX5</accession>
<keyword evidence="2" id="KW-0472">Membrane</keyword>
<evidence type="ECO:0000256" key="2">
    <source>
        <dbReference type="SAM" id="Phobius"/>
    </source>
</evidence>
<comment type="caution">
    <text evidence="3">The sequence shown here is derived from an EMBL/GenBank/DDBJ whole genome shotgun (WGS) entry which is preliminary data.</text>
</comment>
<sequence>MVPAGAAWHAGGMKSWIVRFASLYVFNVLVLLLIGFLLPSVQVGWAALWAAVVLTAATIWLKPLVTRFFTRSAAKSAGQRTRTGEKLVQYGIVFVVELLVWALVVLASGVEVGGFFWGWLVPPLLLLVAWIVYDRVDDALEARTGRLYDRAHAGIRGPATSATPAAPSREEAIGREELRDGLTPEQRRMLDDLGKS</sequence>
<evidence type="ECO:0000256" key="1">
    <source>
        <dbReference type="SAM" id="MobiDB-lite"/>
    </source>
</evidence>
<dbReference type="Proteomes" id="UP000198702">
    <property type="component" value="Unassembled WGS sequence"/>
</dbReference>
<dbReference type="EMBL" id="FOQZ01000004">
    <property type="protein sequence ID" value="SFI65893.1"/>
    <property type="molecule type" value="Genomic_DNA"/>
</dbReference>
<evidence type="ECO:0000313" key="3">
    <source>
        <dbReference type="EMBL" id="SFI65893.1"/>
    </source>
</evidence>
<feature type="transmembrane region" description="Helical" evidence="2">
    <location>
        <begin position="16"/>
        <end position="38"/>
    </location>
</feature>
<reference evidence="3 4" key="1">
    <citation type="submission" date="2016-10" db="EMBL/GenBank/DDBJ databases">
        <authorList>
            <person name="Varghese N."/>
            <person name="Submissions S."/>
        </authorList>
    </citation>
    <scope>NUCLEOTIDE SEQUENCE [LARGE SCALE GENOMIC DNA]</scope>
    <source>
        <strain evidence="3 4">UNC380MFSha3.1</strain>
    </source>
</reference>
<feature type="compositionally biased region" description="Basic and acidic residues" evidence="1">
    <location>
        <begin position="168"/>
        <end position="177"/>
    </location>
</feature>